<dbReference type="eggNOG" id="arCOG01569">
    <property type="taxonomic scope" value="Archaea"/>
</dbReference>
<feature type="transmembrane region" description="Helical" evidence="5">
    <location>
        <begin position="7"/>
        <end position="28"/>
    </location>
</feature>
<accession>H8IA21</accession>
<dbReference type="InterPro" id="IPR023408">
    <property type="entry name" value="MscS_beta-dom_sf"/>
</dbReference>
<feature type="domain" description="Mechanosensitive ion channel MscS" evidence="6">
    <location>
        <begin position="51"/>
        <end position="126"/>
    </location>
</feature>
<dbReference type="PANTHER" id="PTHR30566">
    <property type="entry name" value="YNAI-RELATED MECHANOSENSITIVE ION CHANNEL"/>
    <property type="match status" value="1"/>
</dbReference>
<dbReference type="Gene3D" id="2.30.30.60">
    <property type="match status" value="1"/>
</dbReference>
<sequence length="245" mass="27295">MLRSKLRYTLASSLIIALIALIIIIPFFNPALSIYVSVLAIGMSLALQKYLASFAGFFVIKSSNIFDVGDRIRIGSTKGDVKHIGLFHVILDEVGEDEKMGGELTGRIVHVPNLVVLDQPVLNFSKDYSIKEELISCGYIFDEIRIPLKPTSDVKKAASILEDLLRAENNAIMKDARAAFTDGLPNFIHDLENGPRITVHIEEKAVWIKGRFVTPIVERNVFKTRITMAFLERIKGDPDIAIGEK</sequence>
<dbReference type="Pfam" id="PF00924">
    <property type="entry name" value="MS_channel_2nd"/>
    <property type="match status" value="1"/>
</dbReference>
<keyword evidence="3 5" id="KW-1133">Transmembrane helix</keyword>
<dbReference type="AlphaFoldDB" id="H8IA21"/>
<dbReference type="KEGG" id="mez:Mtc_0316"/>
<dbReference type="EMBL" id="CP003243">
    <property type="protein sequence ID" value="AFC99087.1"/>
    <property type="molecule type" value="Genomic_DNA"/>
</dbReference>
<keyword evidence="2 5" id="KW-0812">Transmembrane</keyword>
<evidence type="ECO:0000259" key="6">
    <source>
        <dbReference type="Pfam" id="PF00924"/>
    </source>
</evidence>
<evidence type="ECO:0000256" key="2">
    <source>
        <dbReference type="ARBA" id="ARBA00022692"/>
    </source>
</evidence>
<feature type="transmembrane region" description="Helical" evidence="5">
    <location>
        <begin position="34"/>
        <end position="60"/>
    </location>
</feature>
<dbReference type="STRING" id="1041930.Mtc_0316"/>
<dbReference type="HOGENOM" id="CLU_066007_1_0_2"/>
<dbReference type="RefSeq" id="WP_014404926.1">
    <property type="nucleotide sequence ID" value="NC_017034.1"/>
</dbReference>
<dbReference type="GO" id="GO:0055085">
    <property type="term" value="P:transmembrane transport"/>
    <property type="evidence" value="ECO:0007669"/>
    <property type="project" value="InterPro"/>
</dbReference>
<evidence type="ECO:0000313" key="7">
    <source>
        <dbReference type="EMBL" id="AFC99087.1"/>
    </source>
</evidence>
<comment type="subcellular location">
    <subcellularLocation>
        <location evidence="1">Membrane</location>
    </subcellularLocation>
</comment>
<dbReference type="PANTHER" id="PTHR30566:SF5">
    <property type="entry name" value="MECHANOSENSITIVE ION CHANNEL PROTEIN 1, MITOCHONDRIAL-RELATED"/>
    <property type="match status" value="1"/>
</dbReference>
<organism evidence="7 8">
    <name type="scientific">Methanocella conradii (strain DSM 24694 / JCM 17849 / CGMCC 1.5162 / HZ254)</name>
    <dbReference type="NCBI Taxonomy" id="1041930"/>
    <lineage>
        <taxon>Archaea</taxon>
        <taxon>Methanobacteriati</taxon>
        <taxon>Methanobacteriota</taxon>
        <taxon>Stenosarchaea group</taxon>
        <taxon>Methanomicrobia</taxon>
        <taxon>Methanocellales</taxon>
        <taxon>Methanocellaceae</taxon>
        <taxon>Methanocella</taxon>
    </lineage>
</organism>
<dbReference type="InterPro" id="IPR010920">
    <property type="entry name" value="LSM_dom_sf"/>
</dbReference>
<name>H8IA21_METCZ</name>
<evidence type="ECO:0000256" key="5">
    <source>
        <dbReference type="SAM" id="Phobius"/>
    </source>
</evidence>
<keyword evidence="4 5" id="KW-0472">Membrane</keyword>
<dbReference type="GO" id="GO:0016020">
    <property type="term" value="C:membrane"/>
    <property type="evidence" value="ECO:0007669"/>
    <property type="project" value="UniProtKB-SubCell"/>
</dbReference>
<dbReference type="InterPro" id="IPR006685">
    <property type="entry name" value="MscS_channel_2nd"/>
</dbReference>
<evidence type="ECO:0000256" key="4">
    <source>
        <dbReference type="ARBA" id="ARBA00023136"/>
    </source>
</evidence>
<evidence type="ECO:0000313" key="8">
    <source>
        <dbReference type="Proteomes" id="UP000005233"/>
    </source>
</evidence>
<keyword evidence="8" id="KW-1185">Reference proteome</keyword>
<dbReference type="Proteomes" id="UP000005233">
    <property type="component" value="Chromosome"/>
</dbReference>
<reference evidence="7 8" key="1">
    <citation type="journal article" date="2012" name="J. Bacteriol.">
        <title>Complete genome sequence of a thermophilic methanogen, Methanocella conradii HZ254, isolated from Chinese rice field soil.</title>
        <authorList>
            <person name="Lu Z."/>
            <person name="Lu Y."/>
        </authorList>
    </citation>
    <scope>NUCLEOTIDE SEQUENCE [LARGE SCALE GENOMIC DNA]</scope>
    <source>
        <strain evidence="8">DSM 24694 / JCM 17849 / CGMCC 1.5162 / HZ254</strain>
    </source>
</reference>
<evidence type="ECO:0000256" key="1">
    <source>
        <dbReference type="ARBA" id="ARBA00004370"/>
    </source>
</evidence>
<protein>
    <submittedName>
        <fullName evidence="7">Small-conductance mechanosensitive channel</fullName>
    </submittedName>
</protein>
<dbReference type="SUPFAM" id="SSF50182">
    <property type="entry name" value="Sm-like ribonucleoproteins"/>
    <property type="match status" value="1"/>
</dbReference>
<gene>
    <name evidence="7" type="primary">mscS-1</name>
    <name evidence="7" type="ordered locus">Mtc_0316</name>
</gene>
<proteinExistence type="predicted"/>
<evidence type="ECO:0000256" key="3">
    <source>
        <dbReference type="ARBA" id="ARBA00022989"/>
    </source>
</evidence>
<dbReference type="GeneID" id="11970196"/>